<sequence length="469" mass="53276">MAEGDRSNSESSRIDVPAIEPRNAPSEITNGETNRCKIFKVRDQTIHENSIDSFKPKILSIGPYHHGSSRLRGMETWKRDCRRYILGRISESDYNTVEIKELVKKARSVYSENITMEPNKFADMLLLDGCFVLAFLTEIKGKSVENEPSETGMIGGSQGTTSSDTTGHTGGGQWQDDRHQDEAIIREDTVRDLLFLLDNQIPFFVIEEIHKLAVGEGETTETLKKNIAKYVEGVLHHYPKAIEIPAICSNDFHHLLHLCHMFFRPSQKPEKRNGNRAATNQAMWHRAMQYREAGVEFRVKDSSTPHSLLDVTFSNGTMEIPHLSIDGKTESIFSNLLLFEQGCSHTGRYINAYVAFMSQLLSDADDVKLLARENIVQILNHEEEALNIFRRLNGLAIVDRCGKDYYLTSTFQSVEAHYRCRFNWWMAWLKHNHLTNPCVAVAALLGLTALLCTIIQQLLSILAHFKVVH</sequence>
<evidence type="ECO:0000313" key="2">
    <source>
        <dbReference type="Proteomes" id="UP000515123"/>
    </source>
</evidence>
<dbReference type="GeneID" id="109717655"/>
<dbReference type="AlphaFoldDB" id="A0A6P5G1I7"/>
<dbReference type="PANTHER" id="PTHR31170:SF18">
    <property type="entry name" value="(WILD MALAYSIAN BANANA) HYPOTHETICAL PROTEIN"/>
    <property type="match status" value="1"/>
</dbReference>
<organism evidence="2 3">
    <name type="scientific">Ananas comosus</name>
    <name type="common">Pineapple</name>
    <name type="synonym">Ananas ananas</name>
    <dbReference type="NCBI Taxonomy" id="4615"/>
    <lineage>
        <taxon>Eukaryota</taxon>
        <taxon>Viridiplantae</taxon>
        <taxon>Streptophyta</taxon>
        <taxon>Embryophyta</taxon>
        <taxon>Tracheophyta</taxon>
        <taxon>Spermatophyta</taxon>
        <taxon>Magnoliopsida</taxon>
        <taxon>Liliopsida</taxon>
        <taxon>Poales</taxon>
        <taxon>Bromeliaceae</taxon>
        <taxon>Bromelioideae</taxon>
        <taxon>Ananas</taxon>
    </lineage>
</organism>
<gene>
    <name evidence="3" type="primary">LOC109717655</name>
</gene>
<reference evidence="2" key="1">
    <citation type="journal article" date="2015" name="Nat. Genet.">
        <title>The pineapple genome and the evolution of CAM photosynthesis.</title>
        <authorList>
            <person name="Ming R."/>
            <person name="VanBuren R."/>
            <person name="Wai C.M."/>
            <person name="Tang H."/>
            <person name="Schatz M.C."/>
            <person name="Bowers J.E."/>
            <person name="Lyons E."/>
            <person name="Wang M.L."/>
            <person name="Chen J."/>
            <person name="Biggers E."/>
            <person name="Zhang J."/>
            <person name="Huang L."/>
            <person name="Zhang L."/>
            <person name="Miao W."/>
            <person name="Zhang J."/>
            <person name="Ye Z."/>
            <person name="Miao C."/>
            <person name="Lin Z."/>
            <person name="Wang H."/>
            <person name="Zhou H."/>
            <person name="Yim W.C."/>
            <person name="Priest H.D."/>
            <person name="Zheng C."/>
            <person name="Woodhouse M."/>
            <person name="Edger P.P."/>
            <person name="Guyot R."/>
            <person name="Guo H.B."/>
            <person name="Guo H."/>
            <person name="Zheng G."/>
            <person name="Singh R."/>
            <person name="Sharma A."/>
            <person name="Min X."/>
            <person name="Zheng Y."/>
            <person name="Lee H."/>
            <person name="Gurtowski J."/>
            <person name="Sedlazeck F.J."/>
            <person name="Harkess A."/>
            <person name="McKain M.R."/>
            <person name="Liao Z."/>
            <person name="Fang J."/>
            <person name="Liu J."/>
            <person name="Zhang X."/>
            <person name="Zhang Q."/>
            <person name="Hu W."/>
            <person name="Qin Y."/>
            <person name="Wang K."/>
            <person name="Chen L.Y."/>
            <person name="Shirley N."/>
            <person name="Lin Y.R."/>
            <person name="Liu L.Y."/>
            <person name="Hernandez A.G."/>
            <person name="Wright C.L."/>
            <person name="Bulone V."/>
            <person name="Tuskan G.A."/>
            <person name="Heath K."/>
            <person name="Zee F."/>
            <person name="Moore P.H."/>
            <person name="Sunkar R."/>
            <person name="Leebens-Mack J.H."/>
            <person name="Mockler T."/>
            <person name="Bennetzen J.L."/>
            <person name="Freeling M."/>
            <person name="Sankoff D."/>
            <person name="Paterson A.H."/>
            <person name="Zhu X."/>
            <person name="Yang X."/>
            <person name="Smith J.A."/>
            <person name="Cushman J.C."/>
            <person name="Paull R.E."/>
            <person name="Yu Q."/>
        </authorList>
    </citation>
    <scope>NUCLEOTIDE SEQUENCE [LARGE SCALE GENOMIC DNA]</scope>
    <source>
        <strain evidence="2">cv. F153</strain>
    </source>
</reference>
<dbReference type="Pfam" id="PF03140">
    <property type="entry name" value="DUF247"/>
    <property type="match status" value="1"/>
</dbReference>
<reference evidence="3" key="2">
    <citation type="submission" date="2025-08" db="UniProtKB">
        <authorList>
            <consortium name="RefSeq"/>
        </authorList>
    </citation>
    <scope>IDENTIFICATION</scope>
    <source>
        <tissue evidence="3">Leaf</tissue>
    </source>
</reference>
<dbReference type="Gramene" id="Aco022012.1.mrna1">
    <property type="protein sequence ID" value="Aco022012.1.mrna1.cds1"/>
    <property type="gene ID" value="Aco022012.1.path1"/>
</dbReference>
<dbReference type="InterPro" id="IPR004158">
    <property type="entry name" value="DUF247_pln"/>
</dbReference>
<evidence type="ECO:0000256" key="1">
    <source>
        <dbReference type="SAM" id="MobiDB-lite"/>
    </source>
</evidence>
<feature type="region of interest" description="Disordered" evidence="1">
    <location>
        <begin position="1"/>
        <end position="30"/>
    </location>
</feature>
<name>A0A6P5G1I7_ANACO</name>
<dbReference type="PANTHER" id="PTHR31170">
    <property type="entry name" value="BNAC04G53230D PROTEIN"/>
    <property type="match status" value="1"/>
</dbReference>
<accession>A0A6P5G1I7</accession>
<keyword evidence="2" id="KW-1185">Reference proteome</keyword>
<dbReference type="Proteomes" id="UP000515123">
    <property type="component" value="Linkage group 11"/>
</dbReference>
<dbReference type="RefSeq" id="XP_020099115.1">
    <property type="nucleotide sequence ID" value="XM_020243526.1"/>
</dbReference>
<feature type="region of interest" description="Disordered" evidence="1">
    <location>
        <begin position="146"/>
        <end position="178"/>
    </location>
</feature>
<dbReference type="OrthoDB" id="672127at2759"/>
<proteinExistence type="predicted"/>
<evidence type="ECO:0000313" key="3">
    <source>
        <dbReference type="RefSeq" id="XP_020099115.1"/>
    </source>
</evidence>
<protein>
    <submittedName>
        <fullName evidence="3">UPF0481 protein At3g47200-like</fullName>
    </submittedName>
</protein>